<comment type="caution">
    <text evidence="5">The sequence shown here is derived from an EMBL/GenBank/DDBJ whole genome shotgun (WGS) entry which is preliminary data.</text>
</comment>
<evidence type="ECO:0000256" key="1">
    <source>
        <dbReference type="ARBA" id="ARBA00023015"/>
    </source>
</evidence>
<organism evidence="5 6">
    <name type="scientific">Coprococcus hominis</name>
    <name type="common">ex Liu et al. 2022</name>
    <dbReference type="NCBI Taxonomy" id="2763039"/>
    <lineage>
        <taxon>Bacteria</taxon>
        <taxon>Bacillati</taxon>
        <taxon>Bacillota</taxon>
        <taxon>Clostridia</taxon>
        <taxon>Lachnospirales</taxon>
        <taxon>Lachnospiraceae</taxon>
        <taxon>Coprococcus</taxon>
    </lineage>
</organism>
<dbReference type="Pfam" id="PF13377">
    <property type="entry name" value="Peripla_BP_3"/>
    <property type="match status" value="1"/>
</dbReference>
<dbReference type="PANTHER" id="PTHR30146">
    <property type="entry name" value="LACI-RELATED TRANSCRIPTIONAL REPRESSOR"/>
    <property type="match status" value="1"/>
</dbReference>
<dbReference type="GO" id="GO:0003700">
    <property type="term" value="F:DNA-binding transcription factor activity"/>
    <property type="evidence" value="ECO:0007669"/>
    <property type="project" value="TreeGrafter"/>
</dbReference>
<dbReference type="InterPro" id="IPR046335">
    <property type="entry name" value="LacI/GalR-like_sensor"/>
</dbReference>
<keyword evidence="1" id="KW-0805">Transcription regulation</keyword>
<dbReference type="Gene3D" id="3.40.50.2300">
    <property type="match status" value="1"/>
</dbReference>
<protein>
    <submittedName>
        <fullName evidence="5">Substrate-binding domain-containing protein</fullName>
    </submittedName>
</protein>
<accession>A0A8I0AIZ3</accession>
<keyword evidence="3" id="KW-0804">Transcription</keyword>
<gene>
    <name evidence="5" type="ORF">H8S09_02575</name>
</gene>
<dbReference type="SUPFAM" id="SSF53822">
    <property type="entry name" value="Periplasmic binding protein-like I"/>
    <property type="match status" value="1"/>
</dbReference>
<evidence type="ECO:0000313" key="5">
    <source>
        <dbReference type="EMBL" id="MBC5661786.1"/>
    </source>
</evidence>
<dbReference type="AlphaFoldDB" id="A0A8I0AIZ3"/>
<keyword evidence="6" id="KW-1185">Reference proteome</keyword>
<dbReference type="PANTHER" id="PTHR30146:SF109">
    <property type="entry name" value="HTH-TYPE TRANSCRIPTIONAL REGULATOR GALS"/>
    <property type="match status" value="1"/>
</dbReference>
<dbReference type="EMBL" id="JACOOX010000002">
    <property type="protein sequence ID" value="MBC5661786.1"/>
    <property type="molecule type" value="Genomic_DNA"/>
</dbReference>
<dbReference type="InterPro" id="IPR028082">
    <property type="entry name" value="Peripla_BP_I"/>
</dbReference>
<evidence type="ECO:0000313" key="6">
    <source>
        <dbReference type="Proteomes" id="UP000615234"/>
    </source>
</evidence>
<name>A0A8I0AIZ3_9FIRM</name>
<dbReference type="Proteomes" id="UP000615234">
    <property type="component" value="Unassembled WGS sequence"/>
</dbReference>
<feature type="domain" description="Transcriptional regulator LacI/GalR-like sensor" evidence="4">
    <location>
        <begin position="2"/>
        <end position="77"/>
    </location>
</feature>
<reference evidence="5 6" key="1">
    <citation type="submission" date="2020-08" db="EMBL/GenBank/DDBJ databases">
        <title>Genome public.</title>
        <authorList>
            <person name="Liu C."/>
            <person name="Sun Q."/>
        </authorList>
    </citation>
    <scope>NUCLEOTIDE SEQUENCE [LARGE SCALE GENOMIC DNA]</scope>
    <source>
        <strain evidence="5 6">NSJ-10</strain>
    </source>
</reference>
<evidence type="ECO:0000259" key="4">
    <source>
        <dbReference type="Pfam" id="PF13377"/>
    </source>
</evidence>
<dbReference type="GO" id="GO:0000976">
    <property type="term" value="F:transcription cis-regulatory region binding"/>
    <property type="evidence" value="ECO:0007669"/>
    <property type="project" value="TreeGrafter"/>
</dbReference>
<keyword evidence="2" id="KW-0238">DNA-binding</keyword>
<sequence length="81" mass="8966">MVKALQECGRQIPDDIGIIAFNNTSFSEFSNPPLSSVEVFLKESAECAVLCMNMLWDGIQFPKKIIVPCMLVDRGSVGTRE</sequence>
<proteinExistence type="predicted"/>
<evidence type="ECO:0000256" key="3">
    <source>
        <dbReference type="ARBA" id="ARBA00023163"/>
    </source>
</evidence>
<evidence type="ECO:0000256" key="2">
    <source>
        <dbReference type="ARBA" id="ARBA00023125"/>
    </source>
</evidence>